<dbReference type="PATRIC" id="fig|1629.5.peg.1491"/>
<protein>
    <submittedName>
        <fullName evidence="2">Uncharacterized protein</fullName>
    </submittedName>
</protein>
<dbReference type="RefSeq" id="WP_057747132.1">
    <property type="nucleotide sequence ID" value="NZ_BJLU01000010.1"/>
</dbReference>
<feature type="transmembrane region" description="Helical" evidence="1">
    <location>
        <begin position="174"/>
        <end position="196"/>
    </location>
</feature>
<sequence length="242" mass="27370">MNEREVIAAFEKLYGRQPTAGELAELMQNQQQNVDELASDETPATRVAKYDQTHNVVETPETKVAPEVADNQPEVIVEQPITQPRGRRSRTSVIGFIIGFVDLLALFTLPFLQIDLPNTDERTIRLYDFLNNSSAYLTTIGIDAHKITLLMYILMICPILYMLLQLIRSYIAKAVAMLIAIVDFGVIVYAIVMVYQELQNSIVGSLNIDYSQFLAVGFWVVLVMPIIMFIWSLITLPGKKIR</sequence>
<keyword evidence="1" id="KW-0812">Transmembrane</keyword>
<reference evidence="2 3" key="1">
    <citation type="journal article" date="2015" name="Genome Announc.">
        <title>Expanding the biotechnology potential of lactobacilli through comparative genomics of 213 strains and associated genera.</title>
        <authorList>
            <person name="Sun Z."/>
            <person name="Harris H.M."/>
            <person name="McCann A."/>
            <person name="Guo C."/>
            <person name="Argimon S."/>
            <person name="Zhang W."/>
            <person name="Yang X."/>
            <person name="Jeffery I.B."/>
            <person name="Cooney J.C."/>
            <person name="Kagawa T.F."/>
            <person name="Liu W."/>
            <person name="Song Y."/>
            <person name="Salvetti E."/>
            <person name="Wrobel A."/>
            <person name="Rasinkangas P."/>
            <person name="Parkhill J."/>
            <person name="Rea M.C."/>
            <person name="O'Sullivan O."/>
            <person name="Ritari J."/>
            <person name="Douillard F.P."/>
            <person name="Paul Ross R."/>
            <person name="Yang R."/>
            <person name="Briner A.E."/>
            <person name="Felis G.E."/>
            <person name="de Vos W.M."/>
            <person name="Barrangou R."/>
            <person name="Klaenhammer T.R."/>
            <person name="Caufield P.W."/>
            <person name="Cui Y."/>
            <person name="Zhang H."/>
            <person name="O'Toole P.W."/>
        </authorList>
    </citation>
    <scope>NUCLEOTIDE SEQUENCE [LARGE SCALE GENOMIC DNA]</scope>
    <source>
        <strain evidence="2 3">DSM 20410</strain>
    </source>
</reference>
<dbReference type="AlphaFoldDB" id="A0A0R2H7Y9"/>
<feature type="transmembrane region" description="Helical" evidence="1">
    <location>
        <begin position="216"/>
        <end position="236"/>
    </location>
</feature>
<keyword evidence="1" id="KW-1133">Transmembrane helix</keyword>
<feature type="transmembrane region" description="Helical" evidence="1">
    <location>
        <begin position="147"/>
        <end position="167"/>
    </location>
</feature>
<feature type="transmembrane region" description="Helical" evidence="1">
    <location>
        <begin position="93"/>
        <end position="112"/>
    </location>
</feature>
<evidence type="ECO:0000313" key="2">
    <source>
        <dbReference type="EMBL" id="KRN45748.1"/>
    </source>
</evidence>
<dbReference type="EMBL" id="JQBM01000006">
    <property type="protein sequence ID" value="KRN45748.1"/>
    <property type="molecule type" value="Genomic_DNA"/>
</dbReference>
<keyword evidence="1" id="KW-0472">Membrane</keyword>
<organism evidence="2 3">
    <name type="scientific">Weissella viridescens</name>
    <name type="common">Lactobacillus viridescens</name>
    <dbReference type="NCBI Taxonomy" id="1629"/>
    <lineage>
        <taxon>Bacteria</taxon>
        <taxon>Bacillati</taxon>
        <taxon>Bacillota</taxon>
        <taxon>Bacilli</taxon>
        <taxon>Lactobacillales</taxon>
        <taxon>Lactobacillaceae</taxon>
        <taxon>Weissella</taxon>
    </lineage>
</organism>
<gene>
    <name evidence="2" type="ORF">IV50_GL001477</name>
</gene>
<name>A0A0R2H7Y9_WEIVI</name>
<comment type="caution">
    <text evidence="2">The sequence shown here is derived from an EMBL/GenBank/DDBJ whole genome shotgun (WGS) entry which is preliminary data.</text>
</comment>
<keyword evidence="3" id="KW-1185">Reference proteome</keyword>
<dbReference type="OrthoDB" id="2149468at2"/>
<evidence type="ECO:0000256" key="1">
    <source>
        <dbReference type="SAM" id="Phobius"/>
    </source>
</evidence>
<accession>A0A0R2H7Y9</accession>
<dbReference type="Proteomes" id="UP000051992">
    <property type="component" value="Unassembled WGS sequence"/>
</dbReference>
<proteinExistence type="predicted"/>
<evidence type="ECO:0000313" key="3">
    <source>
        <dbReference type="Proteomes" id="UP000051992"/>
    </source>
</evidence>